<keyword evidence="4" id="KW-1185">Reference proteome</keyword>
<dbReference type="AlphaFoldDB" id="A0A9P0C2H9"/>
<dbReference type="EMBL" id="LR824034">
    <property type="protein sequence ID" value="CAH0602509.1"/>
    <property type="molecule type" value="Genomic_DNA"/>
</dbReference>
<evidence type="ECO:0000313" key="3">
    <source>
        <dbReference type="EMBL" id="CAH0602509.1"/>
    </source>
</evidence>
<feature type="region of interest" description="Disordered" evidence="1">
    <location>
        <begin position="135"/>
        <end position="181"/>
    </location>
</feature>
<evidence type="ECO:0000313" key="4">
    <source>
        <dbReference type="Proteomes" id="UP001154114"/>
    </source>
</evidence>
<evidence type="ECO:0000259" key="2">
    <source>
        <dbReference type="PROSITE" id="PS00028"/>
    </source>
</evidence>
<dbReference type="PROSITE" id="PS00028">
    <property type="entry name" value="ZINC_FINGER_C2H2_1"/>
    <property type="match status" value="1"/>
</dbReference>
<gene>
    <name evidence="3" type="ORF">CINC_LOCUS10135</name>
</gene>
<feature type="region of interest" description="Disordered" evidence="1">
    <location>
        <begin position="194"/>
        <end position="235"/>
    </location>
</feature>
<evidence type="ECO:0000256" key="1">
    <source>
        <dbReference type="SAM" id="MobiDB-lite"/>
    </source>
</evidence>
<feature type="domain" description="C2H2-type" evidence="2">
    <location>
        <begin position="242"/>
        <end position="262"/>
    </location>
</feature>
<proteinExistence type="predicted"/>
<dbReference type="OrthoDB" id="7490415at2759"/>
<organism evidence="3 4">
    <name type="scientific">Chrysodeixis includens</name>
    <name type="common">Soybean looper</name>
    <name type="synonym">Pseudoplusia includens</name>
    <dbReference type="NCBI Taxonomy" id="689277"/>
    <lineage>
        <taxon>Eukaryota</taxon>
        <taxon>Metazoa</taxon>
        <taxon>Ecdysozoa</taxon>
        <taxon>Arthropoda</taxon>
        <taxon>Hexapoda</taxon>
        <taxon>Insecta</taxon>
        <taxon>Pterygota</taxon>
        <taxon>Neoptera</taxon>
        <taxon>Endopterygota</taxon>
        <taxon>Lepidoptera</taxon>
        <taxon>Glossata</taxon>
        <taxon>Ditrysia</taxon>
        <taxon>Noctuoidea</taxon>
        <taxon>Noctuidae</taxon>
        <taxon>Plusiinae</taxon>
        <taxon>Chrysodeixis</taxon>
    </lineage>
</organism>
<feature type="compositionally biased region" description="Polar residues" evidence="1">
    <location>
        <begin position="201"/>
        <end position="211"/>
    </location>
</feature>
<dbReference type="Proteomes" id="UP001154114">
    <property type="component" value="Chromosome 31"/>
</dbReference>
<protein>
    <recommendedName>
        <fullName evidence="2">C2H2-type domain-containing protein</fullName>
    </recommendedName>
</protein>
<reference evidence="3" key="1">
    <citation type="submission" date="2021-12" db="EMBL/GenBank/DDBJ databases">
        <authorList>
            <person name="King R."/>
        </authorList>
    </citation>
    <scope>NUCLEOTIDE SEQUENCE</scope>
</reference>
<dbReference type="InterPro" id="IPR013087">
    <property type="entry name" value="Znf_C2H2_type"/>
</dbReference>
<accession>A0A9P0C2H9</accession>
<sequence length="342" mass="39208">MSKKTPNKPPNDNTEVRCEACFSIGRNLRRLKDVLLMTNICPLLEPLVSHCRAKGRPFPPSTYPGLWLTGASFVQMYRAHRAISSWVYREVAPDSLSTLQTSETFVITVAETRLKPVPKRPVKMSQRIQFEDSDSELEIVEDSNDNWSDSRTPIKRPDNTKTSKWLQQEKGNVPKIVGTSSMTLKDMLNQPLQYPAEKQPDSTNKSGTSSASKDGESKNGGSSDSDEGSSDNGLRRRPRRICEKCDFRFYKLKAFKEHMAWHLRNKTGSFCKTCRECFINKELFDKHNCKAIAKKRNVFDDEYDAEDRDDRRKKYRGIESYLDSLSDCIQPTFSSTAERKTY</sequence>
<name>A0A9P0C2H9_CHRIL</name>
<feature type="compositionally biased region" description="Acidic residues" evidence="1">
    <location>
        <begin position="135"/>
        <end position="144"/>
    </location>
</feature>